<evidence type="ECO:0000259" key="2">
    <source>
        <dbReference type="Pfam" id="PF24758"/>
    </source>
</evidence>
<keyword evidence="4" id="KW-1185">Reference proteome</keyword>
<feature type="chain" id="PRO_5003773578" description="F-box/LRR-repeat protein 15/At3g58940/PEG3-like LRR domain-containing protein" evidence="1">
    <location>
        <begin position="22"/>
        <end position="171"/>
    </location>
</feature>
<keyword evidence="1" id="KW-0732">Signal</keyword>
<accession>J3MK18</accession>
<dbReference type="PANTHER" id="PTHR32141:SF45">
    <property type="entry name" value="OS07G0285200 PROTEIN"/>
    <property type="match status" value="1"/>
</dbReference>
<dbReference type="SUPFAM" id="SSF52047">
    <property type="entry name" value="RNI-like"/>
    <property type="match status" value="1"/>
</dbReference>
<evidence type="ECO:0000313" key="3">
    <source>
        <dbReference type="EnsemblPlants" id="OB07G17500.1"/>
    </source>
</evidence>
<dbReference type="EnsemblPlants" id="OB07G17500.1">
    <property type="protein sequence ID" value="OB07G17500.1"/>
    <property type="gene ID" value="OB07G17500"/>
</dbReference>
<evidence type="ECO:0000313" key="4">
    <source>
        <dbReference type="Proteomes" id="UP000006038"/>
    </source>
</evidence>
<feature type="signal peptide" evidence="1">
    <location>
        <begin position="1"/>
        <end position="21"/>
    </location>
</feature>
<reference evidence="3" key="2">
    <citation type="submission" date="2013-04" db="UniProtKB">
        <authorList>
            <consortium name="EnsemblPlants"/>
        </authorList>
    </citation>
    <scope>IDENTIFICATION</scope>
</reference>
<name>J3MK18_ORYBR</name>
<organism evidence="3">
    <name type="scientific">Oryza brachyantha</name>
    <name type="common">malo sina</name>
    <dbReference type="NCBI Taxonomy" id="4533"/>
    <lineage>
        <taxon>Eukaryota</taxon>
        <taxon>Viridiplantae</taxon>
        <taxon>Streptophyta</taxon>
        <taxon>Embryophyta</taxon>
        <taxon>Tracheophyta</taxon>
        <taxon>Spermatophyta</taxon>
        <taxon>Magnoliopsida</taxon>
        <taxon>Liliopsida</taxon>
        <taxon>Poales</taxon>
        <taxon>Poaceae</taxon>
        <taxon>BOP clade</taxon>
        <taxon>Oryzoideae</taxon>
        <taxon>Oryzeae</taxon>
        <taxon>Oryzinae</taxon>
        <taxon>Oryza</taxon>
    </lineage>
</organism>
<dbReference type="Gene3D" id="3.80.10.10">
    <property type="entry name" value="Ribonuclease Inhibitor"/>
    <property type="match status" value="1"/>
</dbReference>
<dbReference type="InterPro" id="IPR055302">
    <property type="entry name" value="F-box_dom-containing"/>
</dbReference>
<protein>
    <recommendedName>
        <fullName evidence="2">F-box/LRR-repeat protein 15/At3g58940/PEG3-like LRR domain-containing protein</fullName>
    </recommendedName>
</protein>
<dbReference type="Proteomes" id="UP000006038">
    <property type="component" value="Chromosome 7"/>
</dbReference>
<dbReference type="AlphaFoldDB" id="J3MK18"/>
<evidence type="ECO:0000256" key="1">
    <source>
        <dbReference type="SAM" id="SignalP"/>
    </source>
</evidence>
<dbReference type="HOGENOM" id="CLU_023151_1_0_1"/>
<dbReference type="InterPro" id="IPR032675">
    <property type="entry name" value="LRR_dom_sf"/>
</dbReference>
<sequence length="171" mass="18959">MTYSLVLSLLRFSLTLQVVNLSRCCIHDDLVTRPLHFPKLRKLNLHSVTASEDALHVVISACPRLERLNINDTIGMPSLYIRSASLRSLCIGTTHGLKHEVIFQEIVVEGAPLLEWLIPAFLDDGLAIIRVISAPTLEILCILPSFISRLEIGTVVIQEMPSVSMAMSNAF</sequence>
<reference evidence="3" key="1">
    <citation type="journal article" date="2013" name="Nat. Commun.">
        <title>Whole-genome sequencing of Oryza brachyantha reveals mechanisms underlying Oryza genome evolution.</title>
        <authorList>
            <person name="Chen J."/>
            <person name="Huang Q."/>
            <person name="Gao D."/>
            <person name="Wang J."/>
            <person name="Lang Y."/>
            <person name="Liu T."/>
            <person name="Li B."/>
            <person name="Bai Z."/>
            <person name="Luis Goicoechea J."/>
            <person name="Liang C."/>
            <person name="Chen C."/>
            <person name="Zhang W."/>
            <person name="Sun S."/>
            <person name="Liao Y."/>
            <person name="Zhang X."/>
            <person name="Yang L."/>
            <person name="Song C."/>
            <person name="Wang M."/>
            <person name="Shi J."/>
            <person name="Liu G."/>
            <person name="Liu J."/>
            <person name="Zhou H."/>
            <person name="Zhou W."/>
            <person name="Yu Q."/>
            <person name="An N."/>
            <person name="Chen Y."/>
            <person name="Cai Q."/>
            <person name="Wang B."/>
            <person name="Liu B."/>
            <person name="Min J."/>
            <person name="Huang Y."/>
            <person name="Wu H."/>
            <person name="Li Z."/>
            <person name="Zhang Y."/>
            <person name="Yin Y."/>
            <person name="Song W."/>
            <person name="Jiang J."/>
            <person name="Jackson S.A."/>
            <person name="Wing R.A."/>
            <person name="Wang J."/>
            <person name="Chen M."/>
        </authorList>
    </citation>
    <scope>NUCLEOTIDE SEQUENCE [LARGE SCALE GENOMIC DNA]</scope>
    <source>
        <strain evidence="3">cv. IRGC 101232</strain>
    </source>
</reference>
<dbReference type="Gramene" id="OB07G17500.1">
    <property type="protein sequence ID" value="OB07G17500.1"/>
    <property type="gene ID" value="OB07G17500"/>
</dbReference>
<dbReference type="PANTHER" id="PTHR32141">
    <property type="match status" value="1"/>
</dbReference>
<feature type="domain" description="F-box/LRR-repeat protein 15/At3g58940/PEG3-like LRR" evidence="2">
    <location>
        <begin position="5"/>
        <end position="166"/>
    </location>
</feature>
<proteinExistence type="predicted"/>
<dbReference type="Pfam" id="PF24758">
    <property type="entry name" value="LRR_At5g56370"/>
    <property type="match status" value="1"/>
</dbReference>
<dbReference type="InterPro" id="IPR055411">
    <property type="entry name" value="LRR_FXL15/At3g58940/PEG3-like"/>
</dbReference>
<dbReference type="OMA" id="SFEAGRC"/>